<dbReference type="EMBL" id="CP034759">
    <property type="protein sequence ID" value="QBG34453.1"/>
    <property type="molecule type" value="Genomic_DNA"/>
</dbReference>
<sequence length="74" mass="8574">MKKMQMKHIGEHTLHVIQSYGRESKEAEGLLNMLANLAPTGAKRRNFIKKYVSPAEGWLKLPKDPNDIPYGFWY</sequence>
<organism evidence="1 2">
    <name type="scientific">Litorilituus sediminis</name>
    <dbReference type="NCBI Taxonomy" id="718192"/>
    <lineage>
        <taxon>Bacteria</taxon>
        <taxon>Pseudomonadati</taxon>
        <taxon>Pseudomonadota</taxon>
        <taxon>Gammaproteobacteria</taxon>
        <taxon>Alteromonadales</taxon>
        <taxon>Colwelliaceae</taxon>
        <taxon>Litorilituus</taxon>
    </lineage>
</organism>
<dbReference type="RefSeq" id="WP_130598675.1">
    <property type="nucleotide sequence ID" value="NZ_CP034759.1"/>
</dbReference>
<accession>A0A4P6P0M5</accession>
<dbReference type="KEGG" id="lsd:EMK97_01225"/>
<dbReference type="OrthoDB" id="6295341at2"/>
<protein>
    <submittedName>
        <fullName evidence="1">Uncharacterized protein</fullName>
    </submittedName>
</protein>
<dbReference type="AlphaFoldDB" id="A0A4P6P0M5"/>
<evidence type="ECO:0000313" key="1">
    <source>
        <dbReference type="EMBL" id="QBG34453.1"/>
    </source>
</evidence>
<reference evidence="1 2" key="1">
    <citation type="submission" date="2018-12" db="EMBL/GenBank/DDBJ databases">
        <title>Complete genome of Litorilituus sediminis.</title>
        <authorList>
            <person name="Liu A."/>
            <person name="Rong J."/>
        </authorList>
    </citation>
    <scope>NUCLEOTIDE SEQUENCE [LARGE SCALE GENOMIC DNA]</scope>
    <source>
        <strain evidence="1 2">JCM 17549</strain>
    </source>
</reference>
<name>A0A4P6P0M5_9GAMM</name>
<evidence type="ECO:0000313" key="2">
    <source>
        <dbReference type="Proteomes" id="UP000290244"/>
    </source>
</evidence>
<gene>
    <name evidence="1" type="ORF">EMK97_01225</name>
</gene>
<keyword evidence="2" id="KW-1185">Reference proteome</keyword>
<dbReference type="Proteomes" id="UP000290244">
    <property type="component" value="Chromosome"/>
</dbReference>
<proteinExistence type="predicted"/>